<dbReference type="AlphaFoldDB" id="A0A916NNR8"/>
<name>A0A916NNR8_9BACT</name>
<sequence length="172" mass="19181">MKKNIMVCGLISGALLAGMMVASVTACYNNDNFEDNMVLGYAAMILSFSLIFVGVKNYRDKYQQGIISFGKAFRIGLYITLIASSVYVLVWLIDYYLFIPDFMDKYTAHVLRQSKADGATAAEMKAKAAEMMNFKEMYKNPFFVVLITFAEVVPIGLAVALVSAFILKRKQA</sequence>
<evidence type="ECO:0000256" key="1">
    <source>
        <dbReference type="SAM" id="Phobius"/>
    </source>
</evidence>
<evidence type="ECO:0008006" key="5">
    <source>
        <dbReference type="Google" id="ProtNLM"/>
    </source>
</evidence>
<keyword evidence="1" id="KW-0812">Transmembrane</keyword>
<dbReference type="Pfam" id="PF13858">
    <property type="entry name" value="DUF4199"/>
    <property type="match status" value="1"/>
</dbReference>
<reference evidence="3" key="1">
    <citation type="submission" date="2021-04" db="EMBL/GenBank/DDBJ databases">
        <authorList>
            <person name="Rodrigo-Torres L."/>
            <person name="Arahal R. D."/>
            <person name="Lucena T."/>
        </authorList>
    </citation>
    <scope>NUCLEOTIDE SEQUENCE</scope>
    <source>
        <strain evidence="3">CECT 9275</strain>
    </source>
</reference>
<keyword evidence="2" id="KW-0732">Signal</keyword>
<feature type="transmembrane region" description="Helical" evidence="1">
    <location>
        <begin position="75"/>
        <end position="98"/>
    </location>
</feature>
<dbReference type="PROSITE" id="PS51257">
    <property type="entry name" value="PROKAR_LIPOPROTEIN"/>
    <property type="match status" value="1"/>
</dbReference>
<comment type="caution">
    <text evidence="3">The sequence shown here is derived from an EMBL/GenBank/DDBJ whole genome shotgun (WGS) entry which is preliminary data.</text>
</comment>
<feature type="signal peptide" evidence="2">
    <location>
        <begin position="1"/>
        <end position="26"/>
    </location>
</feature>
<feature type="transmembrane region" description="Helical" evidence="1">
    <location>
        <begin position="142"/>
        <end position="167"/>
    </location>
</feature>
<protein>
    <recommendedName>
        <fullName evidence="5">DUF4199 domain-containing protein</fullName>
    </recommendedName>
</protein>
<evidence type="ECO:0000313" key="4">
    <source>
        <dbReference type="Proteomes" id="UP000680038"/>
    </source>
</evidence>
<gene>
    <name evidence="3" type="ORF">DYBT9275_05600</name>
</gene>
<dbReference type="RefSeq" id="WP_215241969.1">
    <property type="nucleotide sequence ID" value="NZ_CAJRAF010000004.1"/>
</dbReference>
<feature type="transmembrane region" description="Helical" evidence="1">
    <location>
        <begin position="36"/>
        <end position="55"/>
    </location>
</feature>
<keyword evidence="1" id="KW-1133">Transmembrane helix</keyword>
<organism evidence="3 4">
    <name type="scientific">Dyadobacter helix</name>
    <dbReference type="NCBI Taxonomy" id="2822344"/>
    <lineage>
        <taxon>Bacteria</taxon>
        <taxon>Pseudomonadati</taxon>
        <taxon>Bacteroidota</taxon>
        <taxon>Cytophagia</taxon>
        <taxon>Cytophagales</taxon>
        <taxon>Spirosomataceae</taxon>
        <taxon>Dyadobacter</taxon>
    </lineage>
</organism>
<feature type="chain" id="PRO_5038138648" description="DUF4199 domain-containing protein" evidence="2">
    <location>
        <begin position="27"/>
        <end position="172"/>
    </location>
</feature>
<evidence type="ECO:0000313" key="3">
    <source>
        <dbReference type="EMBL" id="CAG5016651.1"/>
    </source>
</evidence>
<evidence type="ECO:0000256" key="2">
    <source>
        <dbReference type="SAM" id="SignalP"/>
    </source>
</evidence>
<accession>A0A916NNR8</accession>
<proteinExistence type="predicted"/>
<keyword evidence="4" id="KW-1185">Reference proteome</keyword>
<keyword evidence="1" id="KW-0472">Membrane</keyword>
<dbReference type="Proteomes" id="UP000680038">
    <property type="component" value="Unassembled WGS sequence"/>
</dbReference>
<dbReference type="EMBL" id="CAJRAF010000004">
    <property type="protein sequence ID" value="CAG5016651.1"/>
    <property type="molecule type" value="Genomic_DNA"/>
</dbReference>
<dbReference type="InterPro" id="IPR025250">
    <property type="entry name" value="DUF4199"/>
</dbReference>